<gene>
    <name evidence="2" type="ORF">g.19852</name>
</gene>
<dbReference type="InterPro" id="IPR024445">
    <property type="entry name" value="Tnp_ISXO2-like"/>
</dbReference>
<accession>A0A1B6K0E8</accession>
<evidence type="ECO:0000259" key="1">
    <source>
        <dbReference type="Pfam" id="PF12762"/>
    </source>
</evidence>
<proteinExistence type="predicted"/>
<dbReference type="InterPro" id="IPR053164">
    <property type="entry name" value="IS1016-like_transposase"/>
</dbReference>
<dbReference type="EMBL" id="GECU01002808">
    <property type="protein sequence ID" value="JAT04899.1"/>
    <property type="molecule type" value="Transcribed_RNA"/>
</dbReference>
<protein>
    <recommendedName>
        <fullName evidence="1">ISXO2-like transposase domain-containing protein</fullName>
    </recommendedName>
</protein>
<dbReference type="Pfam" id="PF12762">
    <property type="entry name" value="DDE_Tnp_IS1595"/>
    <property type="match status" value="1"/>
</dbReference>
<evidence type="ECO:0000313" key="2">
    <source>
        <dbReference type="EMBL" id="JAT04899.1"/>
    </source>
</evidence>
<sequence>MTFWSHSRFQGVHPTTIFMVFDICHKPKHEFAQWLQDKKLIASQYECPTCKKLMTLTEETSVREELIWKCQGWEGVKHTTKRSIRRGTWFENSSFSIQDVLLLSYYWYREYPHRTVQYEMQTSSARIILDWYNFCKGTCVDILLSRNSSVGGHGIKIELYESKFWKRSHGDNHKVVSQWVFCGLERDSTNCFLANVMDKTPKTILNVLKRHVLPGTVIYSDIWKDTKIEQEVYSHLTVHHELTFRDMENGGVGNTAEGIWTMIKRQFPAAKRSKALFDGFIGEFMYRRILNEAQDGYLQFLSDIVKVYTPSTSG</sequence>
<dbReference type="PANTHER" id="PTHR47163">
    <property type="entry name" value="DDE_TNP_IS1595 DOMAIN-CONTAINING PROTEIN"/>
    <property type="match status" value="1"/>
</dbReference>
<reference evidence="2" key="1">
    <citation type="submission" date="2015-11" db="EMBL/GenBank/DDBJ databases">
        <title>De novo transcriptome assembly of four potential Pierce s Disease insect vectors from Arizona vineyards.</title>
        <authorList>
            <person name="Tassone E.E."/>
        </authorList>
    </citation>
    <scope>NUCLEOTIDE SEQUENCE</scope>
</reference>
<feature type="domain" description="ISXO2-like transposase" evidence="1">
    <location>
        <begin position="174"/>
        <end position="287"/>
    </location>
</feature>
<dbReference type="AlphaFoldDB" id="A0A1B6K0E8"/>
<organism evidence="2">
    <name type="scientific">Homalodisca liturata</name>
    <dbReference type="NCBI Taxonomy" id="320908"/>
    <lineage>
        <taxon>Eukaryota</taxon>
        <taxon>Metazoa</taxon>
        <taxon>Ecdysozoa</taxon>
        <taxon>Arthropoda</taxon>
        <taxon>Hexapoda</taxon>
        <taxon>Insecta</taxon>
        <taxon>Pterygota</taxon>
        <taxon>Neoptera</taxon>
        <taxon>Paraneoptera</taxon>
        <taxon>Hemiptera</taxon>
        <taxon>Auchenorrhyncha</taxon>
        <taxon>Membracoidea</taxon>
        <taxon>Cicadellidae</taxon>
        <taxon>Cicadellinae</taxon>
        <taxon>Proconiini</taxon>
        <taxon>Homalodisca</taxon>
    </lineage>
</organism>
<dbReference type="PANTHER" id="PTHR47163:SF2">
    <property type="entry name" value="SI:DKEY-17M8.2"/>
    <property type="match status" value="1"/>
</dbReference>
<name>A0A1B6K0E8_9HEMI</name>